<evidence type="ECO:0000313" key="6">
    <source>
        <dbReference type="Proteomes" id="UP000324288"/>
    </source>
</evidence>
<sequence>MATPSDSPKKLLPSILAGVGAFLLVAGILLPTFLVPRLSIAPLAVGPGNSGNTHTTTTVEGTAFDPVAYRQQKPTAGNADRPECKQPNPATWRLPMFCFIDTRVPLSSRTTVFGAEPANDKVNTYQAGYTLWRKDRKTLEDGIITSYVDRVTTNRRTSAPTGESIIYPNADPANPGANDPIKPFQRTGYQYKFPYNTSLDSHYSYFDPFVLQSIPLTPVRETVVDGVKALEFKQVVGPTNLYKVWEKALRDDHGNLSFIDKLTLSAYRFNEPESVWKNGGSDQVVPYYAYYYKERDLVISQATGQILKKHEYFQWFAAKNEDAARSYLHDNGMRSGLDNPTVTLVEADTTLSKKDTEDVVADEKSTYALLQGATVGGWVMGGVGLILLVLGWFTVVKRTREWDRITRAVREDLPLDGDDDGAGHDSAGDDSAGDDNGNGTRAGDSTGDGEGTAR</sequence>
<dbReference type="KEGG" id="cbq:AL705_05330"/>
<gene>
    <name evidence="4" type="primary">porA_2</name>
    <name evidence="3" type="ORF">AL705_05330</name>
    <name evidence="4" type="ORF">LC603019_01049</name>
</gene>
<evidence type="ECO:0000256" key="2">
    <source>
        <dbReference type="SAM" id="Phobius"/>
    </source>
</evidence>
<dbReference type="OrthoDB" id="153031at2"/>
<evidence type="ECO:0000313" key="4">
    <source>
        <dbReference type="EMBL" id="VHO00948.1"/>
    </source>
</evidence>
<keyword evidence="2" id="KW-0472">Membrane</keyword>
<dbReference type="EMBL" id="CP012390">
    <property type="protein sequence ID" value="ALE19112.1"/>
    <property type="molecule type" value="Genomic_DNA"/>
</dbReference>
<name>A0A0M4MCG5_9ACTN</name>
<proteinExistence type="predicted"/>
<keyword evidence="6" id="KW-1185">Reference proteome</keyword>
<feature type="region of interest" description="Disordered" evidence="1">
    <location>
        <begin position="45"/>
        <end position="66"/>
    </location>
</feature>
<reference evidence="3 5" key="1">
    <citation type="journal article" date="2015" name="Genome Announc.">
        <title>Complete Genome Sequences for Two Strains of a Novel Fastidious, Partially Acid-Fast, Gram-Positive Corynebacterineae Bacterium, Derived from Human Clinical Samples.</title>
        <authorList>
            <person name="Nicholson A.C."/>
            <person name="Bell M."/>
            <person name="Humrighouse B.W."/>
            <person name="McQuiston J.R."/>
        </authorList>
    </citation>
    <scope>NUCLEOTIDE SEQUENCE [LARGE SCALE GENOMIC DNA]</scope>
    <source>
        <strain evidence="3 5">X1698</strain>
    </source>
</reference>
<dbReference type="InterPro" id="IPR021424">
    <property type="entry name" value="PorA"/>
</dbReference>
<dbReference type="Proteomes" id="UP000068137">
    <property type="component" value="Chromosome"/>
</dbReference>
<keyword evidence="2" id="KW-1133">Transmembrane helix</keyword>
<protein>
    <submittedName>
        <fullName evidence="4">Porin PorA</fullName>
    </submittedName>
</protein>
<evidence type="ECO:0000256" key="1">
    <source>
        <dbReference type="SAM" id="MobiDB-lite"/>
    </source>
</evidence>
<reference evidence="4 6" key="3">
    <citation type="submission" date="2019-04" db="EMBL/GenBank/DDBJ databases">
        <authorList>
            <person name="Seth-Smith MB H."/>
            <person name="Seth-Smith H."/>
        </authorList>
    </citation>
    <scope>NUCLEOTIDE SEQUENCE [LARGE SCALE GENOMIC DNA]</scope>
    <source>
        <strain evidence="4">USB-603019</strain>
    </source>
</reference>
<feature type="transmembrane region" description="Helical" evidence="2">
    <location>
        <begin position="12"/>
        <end position="34"/>
    </location>
</feature>
<feature type="transmembrane region" description="Helical" evidence="2">
    <location>
        <begin position="375"/>
        <end position="395"/>
    </location>
</feature>
<reference evidence="3" key="2">
    <citation type="journal article" date="2016" name="Int. J. Syst. Evol. Microbiol.">
        <title>Lawsonella clevelandensis gen. nov., sp. nov., a new member of the suborder Corynebacterineae isolated from human abscesses.</title>
        <authorList>
            <person name="Bell M.E."/>
            <person name="Bernard K.A."/>
            <person name="Harrington S.M."/>
            <person name="Patel N.B."/>
            <person name="Tucker T.A."/>
            <person name="Metcalfe M.G."/>
            <person name="McQuiston J.R."/>
        </authorList>
    </citation>
    <scope>NUCLEOTIDE SEQUENCE</scope>
    <source>
        <strain evidence="3">X1698</strain>
    </source>
</reference>
<evidence type="ECO:0000313" key="3">
    <source>
        <dbReference type="EMBL" id="ALE19112.1"/>
    </source>
</evidence>
<feature type="region of interest" description="Disordered" evidence="1">
    <location>
        <begin position="413"/>
        <end position="454"/>
    </location>
</feature>
<dbReference type="EMBL" id="LR584267">
    <property type="protein sequence ID" value="VHO00948.1"/>
    <property type="molecule type" value="Genomic_DNA"/>
</dbReference>
<dbReference type="Proteomes" id="UP000324288">
    <property type="component" value="Chromosome"/>
</dbReference>
<dbReference type="Pfam" id="PF11271">
    <property type="entry name" value="PorA"/>
    <property type="match status" value="1"/>
</dbReference>
<keyword evidence="2" id="KW-0812">Transmembrane</keyword>
<evidence type="ECO:0000313" key="5">
    <source>
        <dbReference type="Proteomes" id="UP000068137"/>
    </source>
</evidence>
<organism evidence="3 5">
    <name type="scientific">Lawsonella clevelandensis</name>
    <dbReference type="NCBI Taxonomy" id="1528099"/>
    <lineage>
        <taxon>Bacteria</taxon>
        <taxon>Bacillati</taxon>
        <taxon>Actinomycetota</taxon>
        <taxon>Actinomycetes</taxon>
        <taxon>Mycobacteriales</taxon>
        <taxon>Lawsonellaceae</taxon>
        <taxon>Lawsonella</taxon>
    </lineage>
</organism>
<accession>A0A0M4MCG5</accession>
<dbReference type="AlphaFoldDB" id="A0A0M4MCG5"/>
<feature type="compositionally biased region" description="Low complexity" evidence="1">
    <location>
        <begin position="46"/>
        <end position="62"/>
    </location>
</feature>
<dbReference type="RefSeq" id="WP_053962130.1">
    <property type="nucleotide sequence ID" value="NZ_CP012390.1"/>
</dbReference>